<evidence type="ECO:0000313" key="7">
    <source>
        <dbReference type="Proteomes" id="UP000293162"/>
    </source>
</evidence>
<keyword evidence="7" id="KW-1185">Reference proteome</keyword>
<evidence type="ECO:0000259" key="4">
    <source>
        <dbReference type="Pfam" id="PF25954"/>
    </source>
</evidence>
<reference evidence="6 7" key="1">
    <citation type="submission" date="2019-02" db="EMBL/GenBank/DDBJ databases">
        <title>Bacterial novel species Emticicia sp. 17J42-9 isolated from soil.</title>
        <authorList>
            <person name="Jung H.-Y."/>
        </authorList>
    </citation>
    <scope>NUCLEOTIDE SEQUENCE [LARGE SCALE GENOMIC DNA]</scope>
    <source>
        <strain evidence="6 7">17J42-9</strain>
    </source>
</reference>
<dbReference type="Proteomes" id="UP000293162">
    <property type="component" value="Unassembled WGS sequence"/>
</dbReference>
<dbReference type="RefSeq" id="WP_130021514.1">
    <property type="nucleotide sequence ID" value="NZ_SEWF01000018.1"/>
</dbReference>
<dbReference type="Pfam" id="PF25989">
    <property type="entry name" value="YknX_C"/>
    <property type="match status" value="1"/>
</dbReference>
<dbReference type="EMBL" id="SEWF01000018">
    <property type="protein sequence ID" value="RYU95068.1"/>
    <property type="molecule type" value="Genomic_DNA"/>
</dbReference>
<dbReference type="Gene3D" id="2.40.420.20">
    <property type="match status" value="1"/>
</dbReference>
<evidence type="ECO:0000259" key="5">
    <source>
        <dbReference type="Pfam" id="PF25989"/>
    </source>
</evidence>
<evidence type="ECO:0000259" key="3">
    <source>
        <dbReference type="Pfam" id="PF25917"/>
    </source>
</evidence>
<dbReference type="FunFam" id="2.40.30.170:FF:000010">
    <property type="entry name" value="Efflux RND transporter periplasmic adaptor subunit"/>
    <property type="match status" value="1"/>
</dbReference>
<dbReference type="SUPFAM" id="SSF111369">
    <property type="entry name" value="HlyD-like secretion proteins"/>
    <property type="match status" value="1"/>
</dbReference>
<dbReference type="Pfam" id="PF25917">
    <property type="entry name" value="BSH_RND"/>
    <property type="match status" value="1"/>
</dbReference>
<dbReference type="OrthoDB" id="9784685at2"/>
<keyword evidence="2" id="KW-0472">Membrane</keyword>
<dbReference type="InterPro" id="IPR058792">
    <property type="entry name" value="Beta-barrel_RND_2"/>
</dbReference>
<protein>
    <submittedName>
        <fullName evidence="6">Efflux RND transporter periplasmic adaptor subunit</fullName>
    </submittedName>
</protein>
<organism evidence="6 7">
    <name type="scientific">Emticicia agri</name>
    <dbReference type="NCBI Taxonomy" id="2492393"/>
    <lineage>
        <taxon>Bacteria</taxon>
        <taxon>Pseudomonadati</taxon>
        <taxon>Bacteroidota</taxon>
        <taxon>Cytophagia</taxon>
        <taxon>Cytophagales</taxon>
        <taxon>Leadbetterellaceae</taxon>
        <taxon>Emticicia</taxon>
    </lineage>
</organism>
<dbReference type="Gene3D" id="2.40.30.170">
    <property type="match status" value="1"/>
</dbReference>
<sequence length="353" mass="38146">MKTRIITIAIIIGVIGAISFKLVANKKKIDESKKVVDRSQVAIFVTTTKVALLPVSGNLSLPAVLEPKEKATLTASTQGKIEILNIELGSRVAKGQTIGTVDTKIKQINLQSTELTINKAKTDYERNKELLAGNAINETAVTDAKFNYENNKIQAEQLKQQIADGKIISPISGIITDKKLTAGEYANIGTPIASIVDVSQLKTVVYVNEKDVYELKLGQSASITTDVYPTKTFNGRIIYISPQGDDNHNYKVDILLANGNSALKAGTYVKVEFNLNKSANALQIPKKALGDGMKNPYVFVAEGNKAVLRKIVLGREVGENVEVLSGLNEGEQIITEGIINIVDGSNIQIAPNK</sequence>
<keyword evidence="2" id="KW-1133">Transmembrane helix</keyword>
<dbReference type="NCBIfam" id="TIGR01730">
    <property type="entry name" value="RND_mfp"/>
    <property type="match status" value="1"/>
</dbReference>
<name>A0A4Q5LZ12_9BACT</name>
<comment type="similarity">
    <text evidence="1">Belongs to the membrane fusion protein (MFP) (TC 8.A.1) family.</text>
</comment>
<dbReference type="InterPro" id="IPR058625">
    <property type="entry name" value="MdtA-like_BSH"/>
</dbReference>
<dbReference type="Gene3D" id="2.40.50.100">
    <property type="match status" value="1"/>
</dbReference>
<dbReference type="PANTHER" id="PTHR30469:SF15">
    <property type="entry name" value="HLYD FAMILY OF SECRETION PROTEINS"/>
    <property type="match status" value="1"/>
</dbReference>
<dbReference type="InterPro" id="IPR006143">
    <property type="entry name" value="RND_pump_MFP"/>
</dbReference>
<comment type="caution">
    <text evidence="6">The sequence shown here is derived from an EMBL/GenBank/DDBJ whole genome shotgun (WGS) entry which is preliminary data.</text>
</comment>
<evidence type="ECO:0000256" key="1">
    <source>
        <dbReference type="ARBA" id="ARBA00009477"/>
    </source>
</evidence>
<feature type="domain" description="CusB-like beta-barrel" evidence="4">
    <location>
        <begin position="205"/>
        <end position="274"/>
    </location>
</feature>
<dbReference type="AlphaFoldDB" id="A0A4Q5LZ12"/>
<evidence type="ECO:0000256" key="2">
    <source>
        <dbReference type="SAM" id="Phobius"/>
    </source>
</evidence>
<proteinExistence type="inferred from homology"/>
<dbReference type="GO" id="GO:0015562">
    <property type="term" value="F:efflux transmembrane transporter activity"/>
    <property type="evidence" value="ECO:0007669"/>
    <property type="project" value="TreeGrafter"/>
</dbReference>
<dbReference type="Gene3D" id="1.10.287.470">
    <property type="entry name" value="Helix hairpin bin"/>
    <property type="match status" value="1"/>
</dbReference>
<gene>
    <name evidence="6" type="ORF">EWM59_13530</name>
</gene>
<keyword evidence="2" id="KW-0812">Transmembrane</keyword>
<evidence type="ECO:0000313" key="6">
    <source>
        <dbReference type="EMBL" id="RYU95068.1"/>
    </source>
</evidence>
<dbReference type="InterPro" id="IPR058637">
    <property type="entry name" value="YknX-like_C"/>
</dbReference>
<accession>A0A4Q5LZ12</accession>
<feature type="domain" description="Multidrug resistance protein MdtA-like barrel-sandwich hybrid" evidence="3">
    <location>
        <begin position="69"/>
        <end position="196"/>
    </location>
</feature>
<dbReference type="PANTHER" id="PTHR30469">
    <property type="entry name" value="MULTIDRUG RESISTANCE PROTEIN MDTA"/>
    <property type="match status" value="1"/>
</dbReference>
<feature type="transmembrane region" description="Helical" evidence="2">
    <location>
        <begin position="6"/>
        <end position="24"/>
    </location>
</feature>
<feature type="domain" description="YknX-like C-terminal permuted SH3-like" evidence="5">
    <location>
        <begin position="281"/>
        <end position="348"/>
    </location>
</feature>
<dbReference type="GO" id="GO:1990281">
    <property type="term" value="C:efflux pump complex"/>
    <property type="evidence" value="ECO:0007669"/>
    <property type="project" value="TreeGrafter"/>
</dbReference>
<dbReference type="Pfam" id="PF25954">
    <property type="entry name" value="Beta-barrel_RND_2"/>
    <property type="match status" value="1"/>
</dbReference>